<dbReference type="GO" id="GO:0000981">
    <property type="term" value="F:DNA-binding transcription factor activity, RNA polymerase II-specific"/>
    <property type="evidence" value="ECO:0007669"/>
    <property type="project" value="InterPro"/>
</dbReference>
<keyword evidence="2" id="KW-0539">Nucleus</keyword>
<dbReference type="InterPro" id="IPR021858">
    <property type="entry name" value="Fun_TF"/>
</dbReference>
<evidence type="ECO:0000313" key="6">
    <source>
        <dbReference type="Proteomes" id="UP000697127"/>
    </source>
</evidence>
<name>A0A9P6WG76_9ASCO</name>
<reference evidence="5" key="1">
    <citation type="submission" date="2020-11" db="EMBL/GenBank/DDBJ databases">
        <title>Kefir isolates.</title>
        <authorList>
            <person name="Marcisauskas S."/>
            <person name="Kim Y."/>
            <person name="Blasche S."/>
        </authorList>
    </citation>
    <scope>NUCLEOTIDE SEQUENCE</scope>
    <source>
        <strain evidence="5">Olga-1</strain>
    </source>
</reference>
<dbReference type="AlphaFoldDB" id="A0A9P6WG76"/>
<dbReference type="OrthoDB" id="424974at2759"/>
<dbReference type="InterPro" id="IPR001138">
    <property type="entry name" value="Zn2Cys6_DnaBD"/>
</dbReference>
<evidence type="ECO:0000256" key="2">
    <source>
        <dbReference type="ARBA" id="ARBA00023242"/>
    </source>
</evidence>
<comment type="caution">
    <text evidence="5">The sequence shown here is derived from an EMBL/GenBank/DDBJ whole genome shotgun (WGS) entry which is preliminary data.</text>
</comment>
<feature type="region of interest" description="Disordered" evidence="3">
    <location>
        <begin position="361"/>
        <end position="390"/>
    </location>
</feature>
<comment type="subcellular location">
    <subcellularLocation>
        <location evidence="1">Nucleus</location>
    </subcellularLocation>
</comment>
<dbReference type="SMART" id="SM00066">
    <property type="entry name" value="GAL4"/>
    <property type="match status" value="1"/>
</dbReference>
<dbReference type="PANTHER" id="PTHR37534:SF49">
    <property type="entry name" value="LYSINE BIOSYNTHESIS REGULATORY PROTEIN LYS14"/>
    <property type="match status" value="1"/>
</dbReference>
<dbReference type="PANTHER" id="PTHR37534">
    <property type="entry name" value="TRANSCRIPTIONAL ACTIVATOR PROTEIN UGA3"/>
    <property type="match status" value="1"/>
</dbReference>
<keyword evidence="6" id="KW-1185">Reference proteome</keyword>
<dbReference type="Pfam" id="PF11951">
    <property type="entry name" value="Fungal_trans_2"/>
    <property type="match status" value="1"/>
</dbReference>
<dbReference type="PROSITE" id="PS00463">
    <property type="entry name" value="ZN2_CY6_FUNGAL_1"/>
    <property type="match status" value="1"/>
</dbReference>
<dbReference type="Proteomes" id="UP000697127">
    <property type="component" value="Unassembled WGS sequence"/>
</dbReference>
<dbReference type="GO" id="GO:0008270">
    <property type="term" value="F:zinc ion binding"/>
    <property type="evidence" value="ECO:0007669"/>
    <property type="project" value="InterPro"/>
</dbReference>
<proteinExistence type="predicted"/>
<evidence type="ECO:0000256" key="3">
    <source>
        <dbReference type="SAM" id="MobiDB-lite"/>
    </source>
</evidence>
<dbReference type="Pfam" id="PF00172">
    <property type="entry name" value="Zn_clus"/>
    <property type="match status" value="1"/>
</dbReference>
<evidence type="ECO:0000313" key="5">
    <source>
        <dbReference type="EMBL" id="KAG0686352.1"/>
    </source>
</evidence>
<dbReference type="CDD" id="cd00067">
    <property type="entry name" value="GAL4"/>
    <property type="match status" value="1"/>
</dbReference>
<dbReference type="Gene3D" id="4.10.240.10">
    <property type="entry name" value="Zn(2)-C6 fungal-type DNA-binding domain"/>
    <property type="match status" value="1"/>
</dbReference>
<dbReference type="GO" id="GO:0045944">
    <property type="term" value="P:positive regulation of transcription by RNA polymerase II"/>
    <property type="evidence" value="ECO:0007669"/>
    <property type="project" value="TreeGrafter"/>
</dbReference>
<evidence type="ECO:0000259" key="4">
    <source>
        <dbReference type="PROSITE" id="PS50048"/>
    </source>
</evidence>
<accession>A0A9P6WG76</accession>
<feature type="domain" description="Zn(2)-C6 fungal-type" evidence="4">
    <location>
        <begin position="15"/>
        <end position="45"/>
    </location>
</feature>
<organism evidence="5 6">
    <name type="scientific">Pichia californica</name>
    <dbReference type="NCBI Taxonomy" id="460514"/>
    <lineage>
        <taxon>Eukaryota</taxon>
        <taxon>Fungi</taxon>
        <taxon>Dikarya</taxon>
        <taxon>Ascomycota</taxon>
        <taxon>Saccharomycotina</taxon>
        <taxon>Pichiomycetes</taxon>
        <taxon>Pichiales</taxon>
        <taxon>Pichiaceae</taxon>
        <taxon>Pichia</taxon>
    </lineage>
</organism>
<dbReference type="SUPFAM" id="SSF57701">
    <property type="entry name" value="Zn2/Cys6 DNA-binding domain"/>
    <property type="match status" value="1"/>
</dbReference>
<protein>
    <recommendedName>
        <fullName evidence="4">Zn(2)-C6 fungal-type domain-containing protein</fullName>
    </recommendedName>
</protein>
<dbReference type="InterPro" id="IPR036864">
    <property type="entry name" value="Zn2-C6_fun-type_DNA-bd_sf"/>
</dbReference>
<sequence>MPPVPLKKGKYSKLGCIECKRRKIKCDESKPICWHCKRLEKECIYRSLKEEKTGKVTKDQGCNNNNDKKFEFTSLNKLSPNNEIENMDYSQKQFQIPDIQQQLKDSKQEQQERQIISENATYTPNTTSMLNSMDNINMIMMPETYKDGTFDLAQSLNDLLTSQISNSNNNLSLNYDFQIFNNDISTSPYLISSLLNNGESNSNNGLINNNNNNNNNNNSSPSTNIFLMSRSSIPHINICKFSLLNIHMDYLKLFYNDFSRVILPLCPLGIIDEIIENKDDCNNISSSSSSPSANKTNISNINPARDFILYYALKESYVLAAVLACGALSAYRRSKSIVDESKYCSYLSTCMSLLGQSLNEEANTTTSNKNDSEKNQHKLKQKQKQKQKGKMEGMIITTLLLTSYNASSNVVKWRPHLETAGRLLIHSSNYYTNEILNNDSESNNIIERETLAFCRTWFFSIEIIAGLTSSLGGTMHDQDWDILEKWVYDDSYLLRCLRINWINLNNKIEPEINEDFNLMLGYSNNLMIITGKLCRIMKSIRIENKKITFNEISWFLTTLESKEIKDYYILSNTAYLNKDFKFNINLGIPIESIEKFDDIEENGDIVYLSWWDICYQGHRMSAIILTLTVLLKLDKNHFLVINAIEETIQYLKFLKTKKKIKSYELMMFQFSVFLVGKWTTINEHRKLVSKYFSDLHDFGNIGALYSMQKLEKIWRNEYDHEEEDIINY</sequence>
<gene>
    <name evidence="5" type="ORF">C6P40_004345</name>
</gene>
<dbReference type="EMBL" id="PUHW01000576">
    <property type="protein sequence ID" value="KAG0686352.1"/>
    <property type="molecule type" value="Genomic_DNA"/>
</dbReference>
<dbReference type="PROSITE" id="PS50048">
    <property type="entry name" value="ZN2_CY6_FUNGAL_2"/>
    <property type="match status" value="1"/>
</dbReference>
<feature type="compositionally biased region" description="Basic residues" evidence="3">
    <location>
        <begin position="377"/>
        <end position="388"/>
    </location>
</feature>
<dbReference type="GO" id="GO:0000976">
    <property type="term" value="F:transcription cis-regulatory region binding"/>
    <property type="evidence" value="ECO:0007669"/>
    <property type="project" value="TreeGrafter"/>
</dbReference>
<dbReference type="GO" id="GO:0005634">
    <property type="term" value="C:nucleus"/>
    <property type="evidence" value="ECO:0007669"/>
    <property type="project" value="UniProtKB-SubCell"/>
</dbReference>
<evidence type="ECO:0000256" key="1">
    <source>
        <dbReference type="ARBA" id="ARBA00004123"/>
    </source>
</evidence>